<dbReference type="GO" id="GO:0043998">
    <property type="term" value="F:histone H2A acetyltransferase activity"/>
    <property type="evidence" value="ECO:0007669"/>
    <property type="project" value="InterPro"/>
</dbReference>
<keyword evidence="7" id="KW-0808">Transferase</keyword>
<evidence type="ECO:0000256" key="11">
    <source>
        <dbReference type="ARBA" id="ARBA00049524"/>
    </source>
</evidence>
<dbReference type="CDD" id="cd04301">
    <property type="entry name" value="NAT_SF"/>
    <property type="match status" value="1"/>
</dbReference>
<name>A0AAW2F5D6_9HYME</name>
<evidence type="ECO:0000256" key="1">
    <source>
        <dbReference type="ARBA" id="ARBA00004123"/>
    </source>
</evidence>
<evidence type="ECO:0000256" key="9">
    <source>
        <dbReference type="ARBA" id="ARBA00023315"/>
    </source>
</evidence>
<dbReference type="AlphaFoldDB" id="A0AAW2F5D6"/>
<reference evidence="13 14" key="1">
    <citation type="submission" date="2023-03" db="EMBL/GenBank/DDBJ databases">
        <title>High recombination rates correlate with genetic variation in Cardiocondyla obscurior ants.</title>
        <authorList>
            <person name="Errbii M."/>
        </authorList>
    </citation>
    <scope>NUCLEOTIDE SEQUENCE [LARGE SCALE GENOMIC DNA]</scope>
    <source>
        <strain evidence="13">Alpha-2009</strain>
        <tissue evidence="13">Whole body</tissue>
    </source>
</reference>
<evidence type="ECO:0000256" key="8">
    <source>
        <dbReference type="ARBA" id="ARBA00023242"/>
    </source>
</evidence>
<comment type="catalytic activity">
    <reaction evidence="11">
        <text>N-terminal L-seryl-[histone H4] + acetyl-CoA = N-terminal N(alpha)-acetyl-L-seryl-[histone H4] + CoA + H(+)</text>
        <dbReference type="Rhea" id="RHEA:50596"/>
        <dbReference type="Rhea" id="RHEA-COMP:12740"/>
        <dbReference type="Rhea" id="RHEA-COMP:12743"/>
        <dbReference type="ChEBI" id="CHEBI:15378"/>
        <dbReference type="ChEBI" id="CHEBI:57287"/>
        <dbReference type="ChEBI" id="CHEBI:57288"/>
        <dbReference type="ChEBI" id="CHEBI:64738"/>
        <dbReference type="ChEBI" id="CHEBI:83690"/>
        <dbReference type="EC" id="2.3.1.257"/>
    </reaction>
</comment>
<dbReference type="Gene3D" id="3.40.630.30">
    <property type="match status" value="1"/>
</dbReference>
<dbReference type="InterPro" id="IPR016181">
    <property type="entry name" value="Acyl_CoA_acyltransferase"/>
</dbReference>
<evidence type="ECO:0000256" key="4">
    <source>
        <dbReference type="ARBA" id="ARBA00012950"/>
    </source>
</evidence>
<evidence type="ECO:0000256" key="5">
    <source>
        <dbReference type="ARBA" id="ARBA00015043"/>
    </source>
</evidence>
<sequence length="211" mass="24599">MQKKARKTRRQLIAEKLSMQRRLIDQANALTNPLDSLQKFQKFVTSDNNAIELVCLKAKDAQSECLSWIMDIMERNMKDMYERSRWSWNAAEKRAELTEETAWYLLALCNNEFLGFSHFRFDIDNGDLVLYCYELQLEPSIRRKGLGRFMMSALESMAYQNQMLKVVLTVFKHNPSAIQFFYALGYKVDNSNPPASAHLDYIILSKQNLCG</sequence>
<comment type="similarity">
    <text evidence="3">Belongs to the acetyltransferase family. NAA40 subfamily.</text>
</comment>
<keyword evidence="6" id="KW-0963">Cytoplasm</keyword>
<dbReference type="EMBL" id="JADYXP020000014">
    <property type="protein sequence ID" value="KAL0109844.1"/>
    <property type="molecule type" value="Genomic_DNA"/>
</dbReference>
<organism evidence="13 14">
    <name type="scientific">Cardiocondyla obscurior</name>
    <dbReference type="NCBI Taxonomy" id="286306"/>
    <lineage>
        <taxon>Eukaryota</taxon>
        <taxon>Metazoa</taxon>
        <taxon>Ecdysozoa</taxon>
        <taxon>Arthropoda</taxon>
        <taxon>Hexapoda</taxon>
        <taxon>Insecta</taxon>
        <taxon>Pterygota</taxon>
        <taxon>Neoptera</taxon>
        <taxon>Endopterygota</taxon>
        <taxon>Hymenoptera</taxon>
        <taxon>Apocrita</taxon>
        <taxon>Aculeata</taxon>
        <taxon>Formicoidea</taxon>
        <taxon>Formicidae</taxon>
        <taxon>Myrmicinae</taxon>
        <taxon>Cardiocondyla</taxon>
    </lineage>
</organism>
<protein>
    <recommendedName>
        <fullName evidence="5">N-alpha-acetyltransferase 40</fullName>
        <ecNumber evidence="4">2.3.1.257</ecNumber>
    </recommendedName>
</protein>
<evidence type="ECO:0000256" key="3">
    <source>
        <dbReference type="ARBA" id="ARBA00008870"/>
    </source>
</evidence>
<dbReference type="InterPro" id="IPR039949">
    <property type="entry name" value="NAA40"/>
</dbReference>
<dbReference type="GO" id="GO:0010485">
    <property type="term" value="F:histone H4 acetyltransferase activity"/>
    <property type="evidence" value="ECO:0007669"/>
    <property type="project" value="InterPro"/>
</dbReference>
<evidence type="ECO:0000313" key="14">
    <source>
        <dbReference type="Proteomes" id="UP001430953"/>
    </source>
</evidence>
<evidence type="ECO:0000256" key="2">
    <source>
        <dbReference type="ARBA" id="ARBA00004496"/>
    </source>
</evidence>
<gene>
    <name evidence="13" type="ORF">PUN28_013472</name>
</gene>
<dbReference type="EC" id="2.3.1.257" evidence="4"/>
<dbReference type="GO" id="GO:1990189">
    <property type="term" value="F:protein N-terminal-serine acetyltransferase activity"/>
    <property type="evidence" value="ECO:0007669"/>
    <property type="project" value="UniProtKB-EC"/>
</dbReference>
<keyword evidence="9" id="KW-0012">Acyltransferase</keyword>
<proteinExistence type="inferred from homology"/>
<evidence type="ECO:0000313" key="13">
    <source>
        <dbReference type="EMBL" id="KAL0109844.1"/>
    </source>
</evidence>
<accession>A0AAW2F5D6</accession>
<dbReference type="SUPFAM" id="SSF55729">
    <property type="entry name" value="Acyl-CoA N-acyltransferases (Nat)"/>
    <property type="match status" value="1"/>
</dbReference>
<evidence type="ECO:0000256" key="10">
    <source>
        <dbReference type="ARBA" id="ARBA00047821"/>
    </source>
</evidence>
<feature type="domain" description="N-acetyltransferase" evidence="12">
    <location>
        <begin position="67"/>
        <end position="210"/>
    </location>
</feature>
<dbReference type="GO" id="GO:0005737">
    <property type="term" value="C:cytoplasm"/>
    <property type="evidence" value="ECO:0007669"/>
    <property type="project" value="UniProtKB-SubCell"/>
</dbReference>
<evidence type="ECO:0000256" key="7">
    <source>
        <dbReference type="ARBA" id="ARBA00022679"/>
    </source>
</evidence>
<dbReference type="Pfam" id="PF00583">
    <property type="entry name" value="Acetyltransf_1"/>
    <property type="match status" value="1"/>
</dbReference>
<comment type="catalytic activity">
    <reaction evidence="10">
        <text>N-terminal L-seryl-[histone H2A] + acetyl-CoA = N-terminal N(alpha)-acetyl-L-seryl-[histone H2A] + CoA + H(+)</text>
        <dbReference type="Rhea" id="RHEA:50600"/>
        <dbReference type="Rhea" id="RHEA-COMP:12742"/>
        <dbReference type="Rhea" id="RHEA-COMP:12744"/>
        <dbReference type="ChEBI" id="CHEBI:15378"/>
        <dbReference type="ChEBI" id="CHEBI:57287"/>
        <dbReference type="ChEBI" id="CHEBI:57288"/>
        <dbReference type="ChEBI" id="CHEBI:64738"/>
        <dbReference type="ChEBI" id="CHEBI:83690"/>
        <dbReference type="EC" id="2.3.1.257"/>
    </reaction>
</comment>
<dbReference type="PANTHER" id="PTHR20531">
    <property type="entry name" value="N-ALPHA-ACETYLTRANSFERASE 40"/>
    <property type="match status" value="1"/>
</dbReference>
<comment type="caution">
    <text evidence="13">The sequence shown here is derived from an EMBL/GenBank/DDBJ whole genome shotgun (WGS) entry which is preliminary data.</text>
</comment>
<dbReference type="PROSITE" id="PS51186">
    <property type="entry name" value="GNAT"/>
    <property type="match status" value="1"/>
</dbReference>
<dbReference type="Proteomes" id="UP001430953">
    <property type="component" value="Unassembled WGS sequence"/>
</dbReference>
<keyword evidence="8" id="KW-0539">Nucleus</keyword>
<dbReference type="GO" id="GO:0005634">
    <property type="term" value="C:nucleus"/>
    <property type="evidence" value="ECO:0007669"/>
    <property type="project" value="UniProtKB-SubCell"/>
</dbReference>
<evidence type="ECO:0000259" key="12">
    <source>
        <dbReference type="PROSITE" id="PS51186"/>
    </source>
</evidence>
<evidence type="ECO:0000256" key="6">
    <source>
        <dbReference type="ARBA" id="ARBA00022490"/>
    </source>
</evidence>
<keyword evidence="14" id="KW-1185">Reference proteome</keyword>
<comment type="subcellular location">
    <subcellularLocation>
        <location evidence="2">Cytoplasm</location>
    </subcellularLocation>
    <subcellularLocation>
        <location evidence="1">Nucleus</location>
    </subcellularLocation>
</comment>
<dbReference type="InterPro" id="IPR000182">
    <property type="entry name" value="GNAT_dom"/>
</dbReference>
<dbReference type="PANTHER" id="PTHR20531:SF1">
    <property type="entry name" value="N-ALPHA-ACETYLTRANSFERASE 40"/>
    <property type="match status" value="1"/>
</dbReference>